<keyword evidence="3 5" id="KW-0597">Phosphoprotein</keyword>
<dbReference type="KEGG" id="saqt:GJV85_12130"/>
<dbReference type="CDD" id="cd00082">
    <property type="entry name" value="HisKA"/>
    <property type="match status" value="1"/>
</dbReference>
<dbReference type="InterPro" id="IPR011006">
    <property type="entry name" value="CheY-like_superfamily"/>
</dbReference>
<dbReference type="EC" id="2.7.13.3" evidence="2"/>
<evidence type="ECO:0000259" key="6">
    <source>
        <dbReference type="PROSITE" id="PS50109"/>
    </source>
</evidence>
<dbReference type="PROSITE" id="PS50110">
    <property type="entry name" value="RESPONSE_REGULATORY"/>
    <property type="match status" value="1"/>
</dbReference>
<dbReference type="Pfam" id="PF00512">
    <property type="entry name" value="HisKA"/>
    <property type="match status" value="1"/>
</dbReference>
<feature type="domain" description="Response regulatory" evidence="7">
    <location>
        <begin position="555"/>
        <end position="673"/>
    </location>
</feature>
<evidence type="ECO:0000256" key="3">
    <source>
        <dbReference type="ARBA" id="ARBA00022553"/>
    </source>
</evidence>
<dbReference type="SMART" id="SM00387">
    <property type="entry name" value="HATPase_c"/>
    <property type="match status" value="1"/>
</dbReference>
<dbReference type="Pfam" id="PF00072">
    <property type="entry name" value="Response_reg"/>
    <property type="match status" value="1"/>
</dbReference>
<evidence type="ECO:0000313" key="8">
    <source>
        <dbReference type="EMBL" id="QSZ42829.1"/>
    </source>
</evidence>
<dbReference type="FunFam" id="3.30.565.10:FF:000010">
    <property type="entry name" value="Sensor histidine kinase RcsC"/>
    <property type="match status" value="1"/>
</dbReference>
<comment type="catalytic activity">
    <reaction evidence="1">
        <text>ATP + protein L-histidine = ADP + protein N-phospho-L-histidine.</text>
        <dbReference type="EC" id="2.7.13.3"/>
    </reaction>
</comment>
<gene>
    <name evidence="8" type="ORF">GJV85_12130</name>
</gene>
<dbReference type="SUPFAM" id="SSF47384">
    <property type="entry name" value="Homodimeric domain of signal transducing histidine kinase"/>
    <property type="match status" value="1"/>
</dbReference>
<protein>
    <recommendedName>
        <fullName evidence="2">histidine kinase</fullName>
        <ecNumber evidence="2">2.7.13.3</ecNumber>
    </recommendedName>
</protein>
<dbReference type="InterPro" id="IPR001789">
    <property type="entry name" value="Sig_transdc_resp-reg_receiver"/>
</dbReference>
<organism evidence="8 9">
    <name type="scientific">Sulfurimonas aquatica</name>
    <dbReference type="NCBI Taxonomy" id="2672570"/>
    <lineage>
        <taxon>Bacteria</taxon>
        <taxon>Pseudomonadati</taxon>
        <taxon>Campylobacterota</taxon>
        <taxon>Epsilonproteobacteria</taxon>
        <taxon>Campylobacterales</taxon>
        <taxon>Sulfurimonadaceae</taxon>
        <taxon>Sulfurimonas</taxon>
    </lineage>
</organism>
<reference evidence="8" key="2">
    <citation type="submission" date="2021-04" db="EMBL/GenBank/DDBJ databases">
        <title>Isolation and characterization of a novel species of the genus Sulfurimonas.</title>
        <authorList>
            <person name="Fukui M."/>
        </authorList>
    </citation>
    <scope>NUCLEOTIDE SEQUENCE</scope>
    <source>
        <strain evidence="8">H1576</strain>
    </source>
</reference>
<evidence type="ECO:0000259" key="7">
    <source>
        <dbReference type="PROSITE" id="PS50110"/>
    </source>
</evidence>
<dbReference type="Gene3D" id="3.30.565.10">
    <property type="entry name" value="Histidine kinase-like ATPase, C-terminal domain"/>
    <property type="match status" value="1"/>
</dbReference>
<evidence type="ECO:0000256" key="4">
    <source>
        <dbReference type="ARBA" id="ARBA00023012"/>
    </source>
</evidence>
<evidence type="ECO:0000256" key="5">
    <source>
        <dbReference type="PROSITE-ProRule" id="PRU00169"/>
    </source>
</evidence>
<dbReference type="InterPro" id="IPR003594">
    <property type="entry name" value="HATPase_dom"/>
</dbReference>
<dbReference type="Gene3D" id="1.10.287.130">
    <property type="match status" value="1"/>
</dbReference>
<dbReference type="InterPro" id="IPR004358">
    <property type="entry name" value="Sig_transdc_His_kin-like_C"/>
</dbReference>
<evidence type="ECO:0000256" key="1">
    <source>
        <dbReference type="ARBA" id="ARBA00000085"/>
    </source>
</evidence>
<accession>A0A975B243</accession>
<dbReference type="InterPro" id="IPR036890">
    <property type="entry name" value="HATPase_C_sf"/>
</dbReference>
<evidence type="ECO:0000256" key="2">
    <source>
        <dbReference type="ARBA" id="ARBA00012438"/>
    </source>
</evidence>
<dbReference type="InterPro" id="IPR036097">
    <property type="entry name" value="HisK_dim/P_sf"/>
</dbReference>
<sequence>MSNTNYKSSLNQTLAILYAESNADQDYNKAILSFVCKTLESSLTLDNILAQYIIYKKRYGYYFDFVIVDNTFDLNVVEKILEINPRQKFIMNVKLDTDFNKTVDSTHGIENLIYEPIKTSIISKLFVDILKLEEDNSLLARYFRENEKIEQANLAIADDNHKKIMLLENKLKSQGDFFASMSHEIRTPMNAIIGMSQILLDDSSLSKKQIQTVKTVNNSSNMLLGIINDILDYSKIEAGMLKLESISFDLNMILDYVADMIGLKIQEKGLELVFDVNHNVNKQFIGDPLRVSQILLNLVSNAVKFTDEGSILLQVKTLQHNENDSFLSFEVRDTGIGIKKDRLNSLFENYTQADDETSRKYGGTGLGLSICKQLATIMQGDVWAESDYGNGSSFFVTLKLQNEFDNSKRNYRLPSKDLTNKNILLVDSRVKTINALKYMLEYFKMQVDFTHNIAEAKKYIKDNKVDILFIDEDIYNQTAWDDIYVDKIVLIEDWMVSIKKNEDEYLEHLTYLKRPFNQQMLFETILSLYGYKDKETLAKDKKYTKDDLKKLTPQKILLAEDNHINQAVIKGLLTGTNIEVFCANDGEEVLEELFTSEYPYKLILMDINMPNLDGYEATSKIRENYKYDDISIIALSGDVSTEDIERTKNSGMQEHLAKPIDIQEFYRVLISTLS</sequence>
<keyword evidence="4" id="KW-0902">Two-component regulatory system</keyword>
<dbReference type="CDD" id="cd17546">
    <property type="entry name" value="REC_hyHK_CKI1_RcsC-like"/>
    <property type="match status" value="1"/>
</dbReference>
<dbReference type="PANTHER" id="PTHR45339:SF1">
    <property type="entry name" value="HYBRID SIGNAL TRANSDUCTION HISTIDINE KINASE J"/>
    <property type="match status" value="1"/>
</dbReference>
<dbReference type="RefSeq" id="WP_207561640.1">
    <property type="nucleotide sequence ID" value="NZ_CP046072.1"/>
</dbReference>
<dbReference type="InterPro" id="IPR003661">
    <property type="entry name" value="HisK_dim/P_dom"/>
</dbReference>
<dbReference type="EMBL" id="CP046072">
    <property type="protein sequence ID" value="QSZ42829.1"/>
    <property type="molecule type" value="Genomic_DNA"/>
</dbReference>
<feature type="domain" description="Histidine kinase" evidence="6">
    <location>
        <begin position="180"/>
        <end position="402"/>
    </location>
</feature>
<dbReference type="SMART" id="SM00448">
    <property type="entry name" value="REC"/>
    <property type="match status" value="1"/>
</dbReference>
<dbReference type="SMART" id="SM00388">
    <property type="entry name" value="HisKA"/>
    <property type="match status" value="1"/>
</dbReference>
<dbReference type="AlphaFoldDB" id="A0A975B243"/>
<proteinExistence type="predicted"/>
<dbReference type="InterPro" id="IPR005467">
    <property type="entry name" value="His_kinase_dom"/>
</dbReference>
<dbReference type="SUPFAM" id="SSF52172">
    <property type="entry name" value="CheY-like"/>
    <property type="match status" value="2"/>
</dbReference>
<dbReference type="PRINTS" id="PR00344">
    <property type="entry name" value="BCTRLSENSOR"/>
</dbReference>
<dbReference type="Gene3D" id="3.40.50.2300">
    <property type="match status" value="2"/>
</dbReference>
<feature type="modified residue" description="4-aspartylphosphate" evidence="5">
    <location>
        <position position="606"/>
    </location>
</feature>
<dbReference type="PROSITE" id="PS50109">
    <property type="entry name" value="HIS_KIN"/>
    <property type="match status" value="1"/>
</dbReference>
<dbReference type="SUPFAM" id="SSF55874">
    <property type="entry name" value="ATPase domain of HSP90 chaperone/DNA topoisomerase II/histidine kinase"/>
    <property type="match status" value="1"/>
</dbReference>
<name>A0A975B243_9BACT</name>
<dbReference type="Proteomes" id="UP000671852">
    <property type="component" value="Chromosome"/>
</dbReference>
<dbReference type="CDD" id="cd16922">
    <property type="entry name" value="HATPase_EvgS-ArcB-TorS-like"/>
    <property type="match status" value="1"/>
</dbReference>
<dbReference type="PANTHER" id="PTHR45339">
    <property type="entry name" value="HYBRID SIGNAL TRANSDUCTION HISTIDINE KINASE J"/>
    <property type="match status" value="1"/>
</dbReference>
<keyword evidence="9" id="KW-1185">Reference proteome</keyword>
<evidence type="ECO:0000313" key="9">
    <source>
        <dbReference type="Proteomes" id="UP000671852"/>
    </source>
</evidence>
<reference evidence="8" key="1">
    <citation type="submission" date="2019-11" db="EMBL/GenBank/DDBJ databases">
        <authorList>
            <person name="Kojima H."/>
        </authorList>
    </citation>
    <scope>NUCLEOTIDE SEQUENCE</scope>
    <source>
        <strain evidence="8">H1576</strain>
    </source>
</reference>
<dbReference type="GO" id="GO:0000155">
    <property type="term" value="F:phosphorelay sensor kinase activity"/>
    <property type="evidence" value="ECO:0007669"/>
    <property type="project" value="InterPro"/>
</dbReference>
<dbReference type="Pfam" id="PF02518">
    <property type="entry name" value="HATPase_c"/>
    <property type="match status" value="1"/>
</dbReference>